<sequence>MQKELHQLRAELDRLRKREYELVQELFDVRAAAEIQSQKIDMIVKMQPVAVIDCLPLELLSRILRFALSMTSQWECRLHPRQKQQLAGVSRRWRDVILNTPSLWSTICTCPTWALPAVEMHVARSRDHPLDIIVFEWRYAAAGFDAFLHPILPHTHRWHSLTIHTGAAVARSLLHGLSELSFPCLKRVDVRSSQNCDVEFPTADNTPVLDQLILQNCRLPKGLLPSLEKLTTLTLCGEMGHWRLEPQSVRLPLLRSLTMAVDNPSMLLKAIIAPELTSFDFNSDESTAVFGGIPSAFNKVHYVRLHSSTRDPVAAVCQAFPNVRHFEMGEYACGFFHGLREKTDLWVDLECITLRSLRINVLEGAVNELREWFRQRKPTVKPLHVRFTRIKNPAYWKRTGRLLSMLYDALHEYCTFEVDRFPIMEQTKVTSLTPTLHMDLPGVPSCVVNARLEQDVPWRESTDDFQDVSEDESIDIAKDDAVEGKWGDWWADLDVDYDDQDDDDQ</sequence>
<dbReference type="OrthoDB" id="2682571at2759"/>
<dbReference type="Pfam" id="PF12937">
    <property type="entry name" value="F-box-like"/>
    <property type="match status" value="1"/>
</dbReference>
<dbReference type="EMBL" id="KN832065">
    <property type="protein sequence ID" value="KIN95552.1"/>
    <property type="molecule type" value="Genomic_DNA"/>
</dbReference>
<reference evidence="2 3" key="1">
    <citation type="submission" date="2014-04" db="EMBL/GenBank/DDBJ databases">
        <authorList>
            <consortium name="DOE Joint Genome Institute"/>
            <person name="Kuo A."/>
            <person name="Kohler A."/>
            <person name="Costa M.D."/>
            <person name="Nagy L.G."/>
            <person name="Floudas D."/>
            <person name="Copeland A."/>
            <person name="Barry K.W."/>
            <person name="Cichocki N."/>
            <person name="Veneault-Fourrey C."/>
            <person name="LaButti K."/>
            <person name="Lindquist E.A."/>
            <person name="Lipzen A."/>
            <person name="Lundell T."/>
            <person name="Morin E."/>
            <person name="Murat C."/>
            <person name="Sun H."/>
            <person name="Tunlid A."/>
            <person name="Henrissat B."/>
            <person name="Grigoriev I.V."/>
            <person name="Hibbett D.S."/>
            <person name="Martin F."/>
            <person name="Nordberg H.P."/>
            <person name="Cantor M.N."/>
            <person name="Hua S.X."/>
        </authorList>
    </citation>
    <scope>NUCLEOTIDE SEQUENCE [LARGE SCALE GENOMIC DNA]</scope>
    <source>
        <strain evidence="2 3">Marx 270</strain>
    </source>
</reference>
<gene>
    <name evidence="2" type="ORF">M404DRAFT_1007425</name>
</gene>
<dbReference type="HOGENOM" id="CLU_023752_1_0_1"/>
<feature type="domain" description="F-box" evidence="1">
    <location>
        <begin position="52"/>
        <end position="109"/>
    </location>
</feature>
<protein>
    <recommendedName>
        <fullName evidence="1">F-box domain-containing protein</fullName>
    </recommendedName>
</protein>
<organism evidence="2 3">
    <name type="scientific">Pisolithus tinctorius Marx 270</name>
    <dbReference type="NCBI Taxonomy" id="870435"/>
    <lineage>
        <taxon>Eukaryota</taxon>
        <taxon>Fungi</taxon>
        <taxon>Dikarya</taxon>
        <taxon>Basidiomycota</taxon>
        <taxon>Agaricomycotina</taxon>
        <taxon>Agaricomycetes</taxon>
        <taxon>Agaricomycetidae</taxon>
        <taxon>Boletales</taxon>
        <taxon>Sclerodermatineae</taxon>
        <taxon>Pisolithaceae</taxon>
        <taxon>Pisolithus</taxon>
    </lineage>
</organism>
<dbReference type="InterPro" id="IPR036047">
    <property type="entry name" value="F-box-like_dom_sf"/>
</dbReference>
<dbReference type="Gene3D" id="1.20.1280.50">
    <property type="match status" value="1"/>
</dbReference>
<evidence type="ECO:0000313" key="2">
    <source>
        <dbReference type="EMBL" id="KIN95552.1"/>
    </source>
</evidence>
<dbReference type="STRING" id="870435.A0A0C3IET5"/>
<keyword evidence="3" id="KW-1185">Reference proteome</keyword>
<name>A0A0C3IET5_PISTI</name>
<dbReference type="InParanoid" id="A0A0C3IET5"/>
<reference evidence="3" key="2">
    <citation type="submission" date="2015-01" db="EMBL/GenBank/DDBJ databases">
        <title>Evolutionary Origins and Diversification of the Mycorrhizal Mutualists.</title>
        <authorList>
            <consortium name="DOE Joint Genome Institute"/>
            <consortium name="Mycorrhizal Genomics Consortium"/>
            <person name="Kohler A."/>
            <person name="Kuo A."/>
            <person name="Nagy L.G."/>
            <person name="Floudas D."/>
            <person name="Copeland A."/>
            <person name="Barry K.W."/>
            <person name="Cichocki N."/>
            <person name="Veneault-Fourrey C."/>
            <person name="LaButti K."/>
            <person name="Lindquist E.A."/>
            <person name="Lipzen A."/>
            <person name="Lundell T."/>
            <person name="Morin E."/>
            <person name="Murat C."/>
            <person name="Riley R."/>
            <person name="Ohm R."/>
            <person name="Sun H."/>
            <person name="Tunlid A."/>
            <person name="Henrissat B."/>
            <person name="Grigoriev I.V."/>
            <person name="Hibbett D.S."/>
            <person name="Martin F."/>
        </authorList>
    </citation>
    <scope>NUCLEOTIDE SEQUENCE [LARGE SCALE GENOMIC DNA]</scope>
    <source>
        <strain evidence="3">Marx 270</strain>
    </source>
</reference>
<dbReference type="SUPFAM" id="SSF81383">
    <property type="entry name" value="F-box domain"/>
    <property type="match status" value="1"/>
</dbReference>
<evidence type="ECO:0000259" key="1">
    <source>
        <dbReference type="Pfam" id="PF12937"/>
    </source>
</evidence>
<accession>A0A0C3IET5</accession>
<dbReference type="Proteomes" id="UP000054217">
    <property type="component" value="Unassembled WGS sequence"/>
</dbReference>
<dbReference type="InterPro" id="IPR001810">
    <property type="entry name" value="F-box_dom"/>
</dbReference>
<proteinExistence type="predicted"/>
<evidence type="ECO:0000313" key="3">
    <source>
        <dbReference type="Proteomes" id="UP000054217"/>
    </source>
</evidence>
<dbReference type="AlphaFoldDB" id="A0A0C3IET5"/>